<protein>
    <submittedName>
        <fullName evidence="3">DUF3662 domain-containing protein</fullName>
    </submittedName>
</protein>
<dbReference type="Gene3D" id="2.60.200.20">
    <property type="match status" value="1"/>
</dbReference>
<dbReference type="SMART" id="SM00240">
    <property type="entry name" value="FHA"/>
    <property type="match status" value="1"/>
</dbReference>
<dbReference type="PANTHER" id="PTHR23308">
    <property type="entry name" value="NUCLEAR INHIBITOR OF PROTEIN PHOSPHATASE-1"/>
    <property type="match status" value="1"/>
</dbReference>
<dbReference type="Proteomes" id="UP000587396">
    <property type="component" value="Unassembled WGS sequence"/>
</dbReference>
<dbReference type="Pfam" id="PF00498">
    <property type="entry name" value="FHA"/>
    <property type="match status" value="1"/>
</dbReference>
<dbReference type="InterPro" id="IPR008984">
    <property type="entry name" value="SMAD_FHA_dom_sf"/>
</dbReference>
<dbReference type="EMBL" id="JACMSE010000001">
    <property type="protein sequence ID" value="MBC2887899.1"/>
    <property type="molecule type" value="Genomic_DNA"/>
</dbReference>
<dbReference type="RefSeq" id="WP_185903943.1">
    <property type="nucleotide sequence ID" value="NZ_JAASIO010000001.1"/>
</dbReference>
<reference evidence="3 4" key="1">
    <citation type="submission" date="2020-08" db="EMBL/GenBank/DDBJ databases">
        <authorList>
            <person name="Liu C."/>
            <person name="Sun Q."/>
        </authorList>
    </citation>
    <scope>NUCLEOTIDE SEQUENCE [LARGE SCALE GENOMIC DNA]</scope>
    <source>
        <strain evidence="3 4">N22</strain>
    </source>
</reference>
<dbReference type="SUPFAM" id="SSF49879">
    <property type="entry name" value="SMAD/FHA domain"/>
    <property type="match status" value="1"/>
</dbReference>
<dbReference type="InterPro" id="IPR050923">
    <property type="entry name" value="Cell_Proc_Reg/RNA_Proc"/>
</dbReference>
<evidence type="ECO:0000313" key="3">
    <source>
        <dbReference type="EMBL" id="MBC2887899.1"/>
    </source>
</evidence>
<feature type="domain" description="FHA" evidence="2">
    <location>
        <begin position="362"/>
        <end position="412"/>
    </location>
</feature>
<comment type="caution">
    <text evidence="3">The sequence shown here is derived from an EMBL/GenBank/DDBJ whole genome shotgun (WGS) entry which is preliminary data.</text>
</comment>
<evidence type="ECO:0000256" key="1">
    <source>
        <dbReference type="ARBA" id="ARBA00022553"/>
    </source>
</evidence>
<dbReference type="InterPro" id="IPR000253">
    <property type="entry name" value="FHA_dom"/>
</dbReference>
<proteinExistence type="predicted"/>
<dbReference type="PROSITE" id="PS50006">
    <property type="entry name" value="FHA_DOMAIN"/>
    <property type="match status" value="1"/>
</dbReference>
<keyword evidence="1" id="KW-0597">Phosphoprotein</keyword>
<evidence type="ECO:0000259" key="2">
    <source>
        <dbReference type="PROSITE" id="PS50006"/>
    </source>
</evidence>
<accession>A0A842JEY3</accession>
<dbReference type="Pfam" id="PF12401">
    <property type="entry name" value="FhaA_N"/>
    <property type="match status" value="1"/>
</dbReference>
<sequence length="436" mass="45463">MGFLSRFEGKMEDTFEGAADRMVNAPISPVQIAKKAEKQMRREKMVGAGKQYAPTLYTVLVNPEDDQRLFGYYPTLAGETETYLAAKAADEGLVMDGQPLVRFIVDEGLKHGKFDVIAEPVAAPIIAQLRAEEMQRYGIGGGAAPAGYGAPAPAPGYGAAPAQPYGYGQPAAPAGGYGAPGYGANGAAFSGYAGAGDQEIAPTGQPRAAYPAADAAPAYAQPQPYQDLDAGFDEAAGYDDFDQNGKPPLPYVPEDEIDYSIDYGEYTFDSQDFDDYRQNGRSQGAPIPNGAAAAGAAVAAGAAGAAAGYAAQAPAGAPVAADTVVFAGGAGQANPVPDQRAVRASLIDTTNNRTYTLATSRLLMGRESKNDIVVNDINASRTHAELRFEPQGVWTITDLGSTNGTLVNGAEIATQPLYEGDRITIGMTNFVFTQAQ</sequence>
<evidence type="ECO:0000313" key="4">
    <source>
        <dbReference type="Proteomes" id="UP000587396"/>
    </source>
</evidence>
<name>A0A842JEY3_9ACTN</name>
<gene>
    <name evidence="3" type="ORF">H7313_00760</name>
</gene>
<dbReference type="Gene3D" id="3.30.2320.60">
    <property type="entry name" value="FhaA, phosphopeptide-binding domain (DUF3662)"/>
    <property type="match status" value="1"/>
</dbReference>
<dbReference type="AlphaFoldDB" id="A0A842JEY3"/>
<dbReference type="CDD" id="cd00060">
    <property type="entry name" value="FHA"/>
    <property type="match status" value="1"/>
</dbReference>
<dbReference type="InterPro" id="IPR042287">
    <property type="entry name" value="FhaA_N_sf"/>
</dbReference>
<dbReference type="InterPro" id="IPR022128">
    <property type="entry name" value="FhaA_N"/>
</dbReference>
<keyword evidence="4" id="KW-1185">Reference proteome</keyword>
<organism evidence="3 4">
    <name type="scientific">Gordonibacter massiliensis</name>
    <name type="common">ex Traore et al. 2017</name>
    <dbReference type="NCBI Taxonomy" id="1841863"/>
    <lineage>
        <taxon>Bacteria</taxon>
        <taxon>Bacillati</taxon>
        <taxon>Actinomycetota</taxon>
        <taxon>Coriobacteriia</taxon>
        <taxon>Eggerthellales</taxon>
        <taxon>Eggerthellaceae</taxon>
        <taxon>Gordonibacter</taxon>
    </lineage>
</organism>